<dbReference type="Pfam" id="PF13116">
    <property type="entry name" value="YhdP"/>
    <property type="match status" value="1"/>
</dbReference>
<evidence type="ECO:0000313" key="3">
    <source>
        <dbReference type="Proteomes" id="UP000603940"/>
    </source>
</evidence>
<gene>
    <name evidence="2" type="ORF">IBL25_06255</name>
</gene>
<evidence type="ECO:0000259" key="1">
    <source>
        <dbReference type="Pfam" id="PF13116"/>
    </source>
</evidence>
<name>A0ABR7R458_9PROT</name>
<organism evidence="2 3">
    <name type="scientific">Pseudoroseomonas ludipueritiae</name>
    <dbReference type="NCBI Taxonomy" id="198093"/>
    <lineage>
        <taxon>Bacteria</taxon>
        <taxon>Pseudomonadati</taxon>
        <taxon>Pseudomonadota</taxon>
        <taxon>Alphaproteobacteria</taxon>
        <taxon>Acetobacterales</taxon>
        <taxon>Acetobacteraceae</taxon>
        <taxon>Pseudoroseomonas</taxon>
    </lineage>
</organism>
<evidence type="ECO:0000313" key="2">
    <source>
        <dbReference type="EMBL" id="MBC9176542.1"/>
    </source>
</evidence>
<proteinExistence type="predicted"/>
<reference evidence="2 3" key="1">
    <citation type="journal article" date="2009" name="Int. J. Syst. Evol. Microbiol.">
        <title>Transfer of Teichococcus ludipueritiae and Muricoccus roseus to the genus Roseomonas, as Roseomonas ludipueritiae comb. nov. and Roseomonas rosea comb. nov., respectively, and emended description of the genus Roseomonas.</title>
        <authorList>
            <person name="Sanchez-Porro C."/>
            <person name="Gallego V."/>
            <person name="Busse H.J."/>
            <person name="Kampfer P."/>
            <person name="Ventosa A."/>
        </authorList>
    </citation>
    <scope>NUCLEOTIDE SEQUENCE [LARGE SCALE GENOMIC DNA]</scope>
    <source>
        <strain evidence="2 3">DSM 14915</strain>
    </source>
</reference>
<protein>
    <submittedName>
        <fullName evidence="2">DUF3971 domain-containing protein</fullName>
    </submittedName>
</protein>
<accession>A0ABR7R458</accession>
<comment type="caution">
    <text evidence="2">The sequence shown here is derived from an EMBL/GenBank/DDBJ whole genome shotgun (WGS) entry which is preliminary data.</text>
</comment>
<dbReference type="InterPro" id="IPR025263">
    <property type="entry name" value="YhdP_central"/>
</dbReference>
<keyword evidence="3" id="KW-1185">Reference proteome</keyword>
<sequence length="1062" mass="111295">MPGLTGQAFRAGGRICSALLRAAMGLLLLAGLGLAALSWRLAEGPMHVPILTRVVEQMIARAGLQRNVEVSDIVLAWGGFRGGQASPLAVRVSGVRVLDEAGALRQELPDIAVSFSLARLLLGNVSLTEVTLRDPAIVLERDEEGGVSLAMGHLAGGADASPDSTDLLAELLGSENGSGLFSALRNILITNGSLTILDRQLHLTWKLQGVGLALRRVGRDGAEGEGVAQLVLPGGGGTVPVRLTAKASSKGPRVEGTLEVPALEPARLAGLMPALAPLGLVNASVSMDVHGLLDGANRGSPQLSLGLRVGEGSLALRPGLRMPFKGMELRASGSPEDLRLERLALTLPPTASRPDAVPPVINATGQAALRQGRWRGGLTLALNRMEVSALGAYWPEDLATNARRWLVENVTAGVATGGSFKLAAESAEDLSGLRLTEASGTLQVEQATVHWLRPVPPVENVTGTVQLGLKEVVVQANSGRQAGTALNASGVTVRLFALDTDAEQMEITGRLRGPVPDAVNLIRHPRLKLFEKRPLDLKQPGGQLDATLRLATPLLVDLPADAIRVSVQAHLTALRLADVVAGQDLQRGTADLTVDNGRLRATGDAQVGGIPAKLSVEMDFRPGPPSQVVERVQASGRTDIASLERFGLDLDGLAAGPVSVEAVMEKPRSGETRVDLRGDLQDATMTLTPLAWRKAPGQPATARAELRAAGENLRSLRNLRVEAPQLSLRGGGSFTQDNRLQQLDLEDVALGRSRFGGVLRPPARQGGAWMISLRGPVLDLMPALTAEKPPEPAAPAGQDSDPPADIVVEGRFDRVLLDQNRFLTGVQGQIRADGAGTLRQGRVSGRVQNNAPFDVAVTPRGAGRDLRLTSEDGGALLAAFDVLQQVRGGKLSVNAHWANNRPDAVLSGTAELQDFSVLDAPAVGKLLQALTVYGVFDAVQGPGLAFSHLNAPFSLSPQRLTVRDAHAFSPSLGVTVKGEMNRAARSLAFDGTIVPAYALNTALGRLPLVGRLFSPEKGGGLFAAAFKVTGPVENPNVSVNPLSMLTPGFLRGLFGGGQSATP</sequence>
<dbReference type="EMBL" id="JACTUZ010000014">
    <property type="protein sequence ID" value="MBC9176542.1"/>
    <property type="molecule type" value="Genomic_DNA"/>
</dbReference>
<dbReference type="Proteomes" id="UP000603940">
    <property type="component" value="Unassembled WGS sequence"/>
</dbReference>
<feature type="domain" description="YhdP central" evidence="1">
    <location>
        <begin position="378"/>
        <end position="780"/>
    </location>
</feature>
<dbReference type="RefSeq" id="WP_187777694.1">
    <property type="nucleotide sequence ID" value="NZ_JACTUZ010000014.1"/>
</dbReference>